<protein>
    <recommendedName>
        <fullName evidence="13">Glycoside hydrolase family 43 protein</fullName>
    </recommendedName>
</protein>
<evidence type="ECO:0000256" key="3">
    <source>
        <dbReference type="ARBA" id="ARBA00022801"/>
    </source>
</evidence>
<feature type="signal peptide" evidence="8">
    <location>
        <begin position="1"/>
        <end position="18"/>
    </location>
</feature>
<name>A0A8H6UV33_9EURO</name>
<dbReference type="OrthoDB" id="3879658at2759"/>
<dbReference type="PANTHER" id="PTHR42812:SF5">
    <property type="entry name" value="ENDO-ARABINASE"/>
    <property type="match status" value="1"/>
</dbReference>
<dbReference type="GO" id="GO:0004553">
    <property type="term" value="F:hydrolase activity, hydrolyzing O-glycosyl compounds"/>
    <property type="evidence" value="ECO:0007669"/>
    <property type="project" value="InterPro"/>
</dbReference>
<dbReference type="Proteomes" id="UP000662466">
    <property type="component" value="Unassembled WGS sequence"/>
</dbReference>
<reference evidence="10" key="1">
    <citation type="submission" date="2020-06" db="EMBL/GenBank/DDBJ databases">
        <title>Draft genome sequences of strains closely related to Aspergillus parafelis and Aspergillus hiratsukae.</title>
        <authorList>
            <person name="Dos Santos R.A.C."/>
            <person name="Rivero-Menendez O."/>
            <person name="Steenwyk J.L."/>
            <person name="Mead M.E."/>
            <person name="Goldman G.H."/>
            <person name="Alastruey-Izquierdo A."/>
            <person name="Rokas A."/>
        </authorList>
    </citation>
    <scope>NUCLEOTIDE SEQUENCE</scope>
    <source>
        <strain evidence="9">CNM-CM5793</strain>
        <strain evidence="10">CNM-CM6106</strain>
    </source>
</reference>
<dbReference type="Pfam" id="PF04616">
    <property type="entry name" value="Glyco_hydro_43"/>
    <property type="match status" value="1"/>
</dbReference>
<dbReference type="PANTHER" id="PTHR42812">
    <property type="entry name" value="BETA-XYLOSIDASE"/>
    <property type="match status" value="1"/>
</dbReference>
<dbReference type="CDD" id="cd08999">
    <property type="entry name" value="GH43_ABN-like"/>
    <property type="match status" value="1"/>
</dbReference>
<sequence length="316" mass="33777">MHRPLFFLLGLHLSSTFASIIGPVITANFPDPSVVQVEDGDWYAFATNNGVYNVQIATSHDFENWTVLNQDALPNAGAWSDGTNVWAPDVREIDNTFVMYYAATIANGSTHCVGAATSKTVTGPYTPQDSPIACPVSQGGAIDPSGFVDTTGERWLVYKIDGNSLGHGGNCNNGIPPLTNTPILLQRMSSDGLTPIGSPTKILDRGDEDGPLVEAPSLVKVNGMYVLFYSRNCYAGPWYVVAHATSKSITGPYTKARNPDISTGFGPTGMLYAPGGMTVTADGKRMVFHADLGTDVNTRQMYIAYLDIIGDGQVIV</sequence>
<comment type="similarity">
    <text evidence="1 7">Belongs to the glycosyl hydrolase 43 family.</text>
</comment>
<evidence type="ECO:0000256" key="6">
    <source>
        <dbReference type="PIRSR" id="PIRSR606710-2"/>
    </source>
</evidence>
<evidence type="ECO:0000313" key="11">
    <source>
        <dbReference type="Proteomes" id="UP000630445"/>
    </source>
</evidence>
<dbReference type="EMBL" id="JACBAF010002196">
    <property type="protein sequence ID" value="KAF7164120.1"/>
    <property type="molecule type" value="Genomic_DNA"/>
</dbReference>
<evidence type="ECO:0000313" key="9">
    <source>
        <dbReference type="EMBL" id="KAF7125424.1"/>
    </source>
</evidence>
<evidence type="ECO:0008006" key="13">
    <source>
        <dbReference type="Google" id="ProtNLM"/>
    </source>
</evidence>
<evidence type="ECO:0000256" key="5">
    <source>
        <dbReference type="PIRSR" id="PIRSR606710-1"/>
    </source>
</evidence>
<dbReference type="InterPro" id="IPR006710">
    <property type="entry name" value="Glyco_hydro_43"/>
</dbReference>
<accession>A0A8H6UV33</accession>
<dbReference type="SUPFAM" id="SSF75005">
    <property type="entry name" value="Arabinanase/levansucrase/invertase"/>
    <property type="match status" value="1"/>
</dbReference>
<evidence type="ECO:0000313" key="10">
    <source>
        <dbReference type="EMBL" id="KAF7164120.1"/>
    </source>
</evidence>
<feature type="active site" description="Proton acceptor" evidence="5">
    <location>
        <position position="31"/>
    </location>
</feature>
<keyword evidence="4 7" id="KW-0326">Glycosidase</keyword>
<dbReference type="EMBL" id="JACBAD010001983">
    <property type="protein sequence ID" value="KAF7125424.1"/>
    <property type="molecule type" value="Genomic_DNA"/>
</dbReference>
<keyword evidence="11" id="KW-1185">Reference proteome</keyword>
<dbReference type="AlphaFoldDB" id="A0A8H6UV33"/>
<evidence type="ECO:0000256" key="8">
    <source>
        <dbReference type="SAM" id="SignalP"/>
    </source>
</evidence>
<proteinExistence type="inferred from homology"/>
<feature type="site" description="Important for catalytic activity, responsible for pKa modulation of the active site Glu and correct orientation of both the proton donor and substrate" evidence="6">
    <location>
        <position position="143"/>
    </location>
</feature>
<comment type="caution">
    <text evidence="10">The sequence shown here is derived from an EMBL/GenBank/DDBJ whole genome shotgun (WGS) entry which is preliminary data.</text>
</comment>
<dbReference type="Proteomes" id="UP000630445">
    <property type="component" value="Unassembled WGS sequence"/>
</dbReference>
<keyword evidence="3 7" id="KW-0378">Hydrolase</keyword>
<dbReference type="Gene3D" id="2.115.10.20">
    <property type="entry name" value="Glycosyl hydrolase domain, family 43"/>
    <property type="match status" value="1"/>
</dbReference>
<feature type="chain" id="PRO_5036431085" description="Glycoside hydrolase family 43 protein" evidence="8">
    <location>
        <begin position="19"/>
        <end position="316"/>
    </location>
</feature>
<dbReference type="InterPro" id="IPR051795">
    <property type="entry name" value="Glycosyl_Hydrlase_43"/>
</dbReference>
<keyword evidence="2 8" id="KW-0732">Signal</keyword>
<dbReference type="InterPro" id="IPR023296">
    <property type="entry name" value="Glyco_hydro_beta-prop_sf"/>
</dbReference>
<evidence type="ECO:0000256" key="2">
    <source>
        <dbReference type="ARBA" id="ARBA00022729"/>
    </source>
</evidence>
<organism evidence="10 12">
    <name type="scientific">Aspergillus hiratsukae</name>
    <dbReference type="NCBI Taxonomy" id="1194566"/>
    <lineage>
        <taxon>Eukaryota</taxon>
        <taxon>Fungi</taxon>
        <taxon>Dikarya</taxon>
        <taxon>Ascomycota</taxon>
        <taxon>Pezizomycotina</taxon>
        <taxon>Eurotiomycetes</taxon>
        <taxon>Eurotiomycetidae</taxon>
        <taxon>Eurotiales</taxon>
        <taxon>Aspergillaceae</taxon>
        <taxon>Aspergillus</taxon>
        <taxon>Aspergillus subgen. Fumigati</taxon>
    </lineage>
</organism>
<evidence type="ECO:0000256" key="1">
    <source>
        <dbReference type="ARBA" id="ARBA00009865"/>
    </source>
</evidence>
<evidence type="ECO:0000256" key="4">
    <source>
        <dbReference type="ARBA" id="ARBA00023295"/>
    </source>
</evidence>
<dbReference type="GO" id="GO:0005975">
    <property type="term" value="P:carbohydrate metabolic process"/>
    <property type="evidence" value="ECO:0007669"/>
    <property type="project" value="InterPro"/>
</dbReference>
<gene>
    <name evidence="9" type="ORF">CNMCM5793_001602</name>
    <name evidence="10" type="ORF">CNMCM6106_000778</name>
</gene>
<evidence type="ECO:0000256" key="7">
    <source>
        <dbReference type="RuleBase" id="RU361187"/>
    </source>
</evidence>
<feature type="active site" description="Proton donor" evidence="5">
    <location>
        <position position="214"/>
    </location>
</feature>
<evidence type="ECO:0000313" key="12">
    <source>
        <dbReference type="Proteomes" id="UP000662466"/>
    </source>
</evidence>